<dbReference type="HOGENOM" id="CLU_2172698_0_0_1"/>
<keyword evidence="3" id="KW-1185">Reference proteome</keyword>
<protein>
    <submittedName>
        <fullName evidence="2">Uncharacterized protein</fullName>
    </submittedName>
</protein>
<dbReference type="AlphaFoldDB" id="A0A0C9VCY0"/>
<proteinExistence type="predicted"/>
<reference evidence="2 3" key="1">
    <citation type="submission" date="2014-06" db="EMBL/GenBank/DDBJ databases">
        <title>Evolutionary Origins and Diversification of the Mycorrhizal Mutualists.</title>
        <authorList>
            <consortium name="DOE Joint Genome Institute"/>
            <consortium name="Mycorrhizal Genomics Consortium"/>
            <person name="Kohler A."/>
            <person name="Kuo A."/>
            <person name="Nagy L.G."/>
            <person name="Floudas D."/>
            <person name="Copeland A."/>
            <person name="Barry K.W."/>
            <person name="Cichocki N."/>
            <person name="Veneault-Fourrey C."/>
            <person name="LaButti K."/>
            <person name="Lindquist E.A."/>
            <person name="Lipzen A."/>
            <person name="Lundell T."/>
            <person name="Morin E."/>
            <person name="Murat C."/>
            <person name="Riley R."/>
            <person name="Ohm R."/>
            <person name="Sun H."/>
            <person name="Tunlid A."/>
            <person name="Henrissat B."/>
            <person name="Grigoriev I.V."/>
            <person name="Hibbett D.S."/>
            <person name="Martin F."/>
        </authorList>
    </citation>
    <scope>NUCLEOTIDE SEQUENCE [LARGE SCALE GENOMIC DNA]</scope>
    <source>
        <strain evidence="2 3">SS14</strain>
    </source>
</reference>
<name>A0A0C9VCY0_SPHS4</name>
<feature type="region of interest" description="Disordered" evidence="1">
    <location>
        <begin position="1"/>
        <end position="20"/>
    </location>
</feature>
<gene>
    <name evidence="2" type="ORF">M422DRAFT_251829</name>
</gene>
<dbReference type="Proteomes" id="UP000054279">
    <property type="component" value="Unassembled WGS sequence"/>
</dbReference>
<dbReference type="EMBL" id="KN837115">
    <property type="protein sequence ID" value="KIJ44844.1"/>
    <property type="molecule type" value="Genomic_DNA"/>
</dbReference>
<sequence>MPNDSKGKTRGSGSLRTRGRNLRFQRKFQGHGSGHIALHIPSQEANIPSTSQTIETETAVTHYLLPLIDHRTGAWYYSPITDHHAYQAAAVDQAYPEPRYNGDVEGWDNV</sequence>
<accession>A0A0C9VCY0</accession>
<organism evidence="2 3">
    <name type="scientific">Sphaerobolus stellatus (strain SS14)</name>
    <dbReference type="NCBI Taxonomy" id="990650"/>
    <lineage>
        <taxon>Eukaryota</taxon>
        <taxon>Fungi</taxon>
        <taxon>Dikarya</taxon>
        <taxon>Basidiomycota</taxon>
        <taxon>Agaricomycotina</taxon>
        <taxon>Agaricomycetes</taxon>
        <taxon>Phallomycetidae</taxon>
        <taxon>Geastrales</taxon>
        <taxon>Sphaerobolaceae</taxon>
        <taxon>Sphaerobolus</taxon>
    </lineage>
</organism>
<evidence type="ECO:0000256" key="1">
    <source>
        <dbReference type="SAM" id="MobiDB-lite"/>
    </source>
</evidence>
<evidence type="ECO:0000313" key="3">
    <source>
        <dbReference type="Proteomes" id="UP000054279"/>
    </source>
</evidence>
<evidence type="ECO:0000313" key="2">
    <source>
        <dbReference type="EMBL" id="KIJ44844.1"/>
    </source>
</evidence>